<accession>A0AA39JVU4</accession>
<dbReference type="Proteomes" id="UP001175226">
    <property type="component" value="Unassembled WGS sequence"/>
</dbReference>
<evidence type="ECO:0000313" key="1">
    <source>
        <dbReference type="EMBL" id="KAK0449871.1"/>
    </source>
</evidence>
<reference evidence="1" key="1">
    <citation type="submission" date="2023-06" db="EMBL/GenBank/DDBJ databases">
        <authorList>
            <consortium name="Lawrence Berkeley National Laboratory"/>
            <person name="Ahrendt S."/>
            <person name="Sahu N."/>
            <person name="Indic B."/>
            <person name="Wong-Bajracharya J."/>
            <person name="Merenyi Z."/>
            <person name="Ke H.-M."/>
            <person name="Monk M."/>
            <person name="Kocsube S."/>
            <person name="Drula E."/>
            <person name="Lipzen A."/>
            <person name="Balint B."/>
            <person name="Henrissat B."/>
            <person name="Andreopoulos B."/>
            <person name="Martin F.M."/>
            <person name="Harder C.B."/>
            <person name="Rigling D."/>
            <person name="Ford K.L."/>
            <person name="Foster G.D."/>
            <person name="Pangilinan J."/>
            <person name="Papanicolaou A."/>
            <person name="Barry K."/>
            <person name="LaButti K."/>
            <person name="Viragh M."/>
            <person name="Koriabine M."/>
            <person name="Yan M."/>
            <person name="Riley R."/>
            <person name="Champramary S."/>
            <person name="Plett K.L."/>
            <person name="Tsai I.J."/>
            <person name="Slot J."/>
            <person name="Sipos G."/>
            <person name="Plett J."/>
            <person name="Nagy L.G."/>
            <person name="Grigoriev I.V."/>
        </authorList>
    </citation>
    <scope>NUCLEOTIDE SEQUENCE</scope>
    <source>
        <strain evidence="1">FPL87.14</strain>
    </source>
</reference>
<sequence length="161" mass="18095">MHALKKLKKDHAFTLTHLLRFISTFSLVLRDTHCVSSAYARPIITGVITPQALANCRDRLQEPYASANGTLGTLSVSVVRILSKYSWKTVVSTSGRSTNFTENSRLPMIYGRRIPGSYWWDEGRRAGERDILISATSFPVMGRAKRIMGFLLATAFMAYYV</sequence>
<gene>
    <name evidence="1" type="ORF">EV421DRAFT_1288644</name>
</gene>
<keyword evidence="2" id="KW-1185">Reference proteome</keyword>
<dbReference type="AlphaFoldDB" id="A0AA39JVU4"/>
<organism evidence="1 2">
    <name type="scientific">Armillaria borealis</name>
    <dbReference type="NCBI Taxonomy" id="47425"/>
    <lineage>
        <taxon>Eukaryota</taxon>
        <taxon>Fungi</taxon>
        <taxon>Dikarya</taxon>
        <taxon>Basidiomycota</taxon>
        <taxon>Agaricomycotina</taxon>
        <taxon>Agaricomycetes</taxon>
        <taxon>Agaricomycetidae</taxon>
        <taxon>Agaricales</taxon>
        <taxon>Marasmiineae</taxon>
        <taxon>Physalacriaceae</taxon>
        <taxon>Armillaria</taxon>
    </lineage>
</organism>
<dbReference type="EMBL" id="JAUEPT010000007">
    <property type="protein sequence ID" value="KAK0449871.1"/>
    <property type="molecule type" value="Genomic_DNA"/>
</dbReference>
<protein>
    <submittedName>
        <fullName evidence="1">Uncharacterized protein</fullName>
    </submittedName>
</protein>
<proteinExistence type="predicted"/>
<comment type="caution">
    <text evidence="1">The sequence shown here is derived from an EMBL/GenBank/DDBJ whole genome shotgun (WGS) entry which is preliminary data.</text>
</comment>
<name>A0AA39JVU4_9AGAR</name>
<evidence type="ECO:0000313" key="2">
    <source>
        <dbReference type="Proteomes" id="UP001175226"/>
    </source>
</evidence>